<gene>
    <name evidence="1" type="ORF">BV22DRAFT_872289</name>
</gene>
<accession>A0ACB8B1X1</accession>
<proteinExistence type="predicted"/>
<comment type="caution">
    <text evidence="1">The sequence shown here is derived from an EMBL/GenBank/DDBJ whole genome shotgun (WGS) entry which is preliminary data.</text>
</comment>
<keyword evidence="2" id="KW-1185">Reference proteome</keyword>
<dbReference type="Proteomes" id="UP000790709">
    <property type="component" value="Unassembled WGS sequence"/>
</dbReference>
<sequence>MYLCIVLYCLTPSYLHSLIPIILRIITGGRISSSPGSEGIMISRPFNVHVTYHINDRSCLILRAAVHRIGWSGRSGRGAI</sequence>
<organism evidence="1 2">
    <name type="scientific">Leucogyrophana mollusca</name>
    <dbReference type="NCBI Taxonomy" id="85980"/>
    <lineage>
        <taxon>Eukaryota</taxon>
        <taxon>Fungi</taxon>
        <taxon>Dikarya</taxon>
        <taxon>Basidiomycota</taxon>
        <taxon>Agaricomycotina</taxon>
        <taxon>Agaricomycetes</taxon>
        <taxon>Agaricomycetidae</taxon>
        <taxon>Boletales</taxon>
        <taxon>Boletales incertae sedis</taxon>
        <taxon>Leucogyrophana</taxon>
    </lineage>
</organism>
<name>A0ACB8B1X1_9AGAM</name>
<evidence type="ECO:0000313" key="1">
    <source>
        <dbReference type="EMBL" id="KAH7919216.1"/>
    </source>
</evidence>
<protein>
    <submittedName>
        <fullName evidence="1">Uncharacterized protein</fullName>
    </submittedName>
</protein>
<evidence type="ECO:0000313" key="2">
    <source>
        <dbReference type="Proteomes" id="UP000790709"/>
    </source>
</evidence>
<reference evidence="1" key="1">
    <citation type="journal article" date="2021" name="New Phytol.">
        <title>Evolutionary innovations through gain and loss of genes in the ectomycorrhizal Boletales.</title>
        <authorList>
            <person name="Wu G."/>
            <person name="Miyauchi S."/>
            <person name="Morin E."/>
            <person name="Kuo A."/>
            <person name="Drula E."/>
            <person name="Varga T."/>
            <person name="Kohler A."/>
            <person name="Feng B."/>
            <person name="Cao Y."/>
            <person name="Lipzen A."/>
            <person name="Daum C."/>
            <person name="Hundley H."/>
            <person name="Pangilinan J."/>
            <person name="Johnson J."/>
            <person name="Barry K."/>
            <person name="LaButti K."/>
            <person name="Ng V."/>
            <person name="Ahrendt S."/>
            <person name="Min B."/>
            <person name="Choi I.G."/>
            <person name="Park H."/>
            <person name="Plett J.M."/>
            <person name="Magnuson J."/>
            <person name="Spatafora J.W."/>
            <person name="Nagy L.G."/>
            <person name="Henrissat B."/>
            <person name="Grigoriev I.V."/>
            <person name="Yang Z.L."/>
            <person name="Xu J."/>
            <person name="Martin F.M."/>
        </authorList>
    </citation>
    <scope>NUCLEOTIDE SEQUENCE</scope>
    <source>
        <strain evidence="1">KUC20120723A-06</strain>
    </source>
</reference>
<dbReference type="EMBL" id="MU266682">
    <property type="protein sequence ID" value="KAH7919216.1"/>
    <property type="molecule type" value="Genomic_DNA"/>
</dbReference>